<proteinExistence type="predicted"/>
<dbReference type="GO" id="GO:0016020">
    <property type="term" value="C:membrane"/>
    <property type="evidence" value="ECO:0007669"/>
    <property type="project" value="UniProtKB-SubCell"/>
</dbReference>
<dbReference type="KEGG" id="gyu:FE374_01250"/>
<dbReference type="GO" id="GO:0008324">
    <property type="term" value="F:monoatomic cation transmembrane transporter activity"/>
    <property type="evidence" value="ECO:0007669"/>
    <property type="project" value="InterPro"/>
</dbReference>
<evidence type="ECO:0000313" key="8">
    <source>
        <dbReference type="Proteomes" id="UP000314616"/>
    </source>
</evidence>
<dbReference type="OrthoDB" id="3254729at2"/>
<keyword evidence="3 5" id="KW-1133">Transmembrane helix</keyword>
<dbReference type="AlphaFoldDB" id="A0A5B8C630"/>
<evidence type="ECO:0000256" key="5">
    <source>
        <dbReference type="SAM" id="Phobius"/>
    </source>
</evidence>
<dbReference type="SUPFAM" id="SSF161111">
    <property type="entry name" value="Cation efflux protein transmembrane domain-like"/>
    <property type="match status" value="1"/>
</dbReference>
<gene>
    <name evidence="7" type="ORF">FE374_01250</name>
</gene>
<feature type="transmembrane region" description="Helical" evidence="5">
    <location>
        <begin position="109"/>
        <end position="129"/>
    </location>
</feature>
<evidence type="ECO:0000313" key="7">
    <source>
        <dbReference type="EMBL" id="QDC23436.1"/>
    </source>
</evidence>
<evidence type="ECO:0000259" key="6">
    <source>
        <dbReference type="Pfam" id="PF01545"/>
    </source>
</evidence>
<protein>
    <submittedName>
        <fullName evidence="7">Cation transporter</fullName>
    </submittedName>
</protein>
<feature type="transmembrane region" description="Helical" evidence="5">
    <location>
        <begin position="19"/>
        <end position="44"/>
    </location>
</feature>
<dbReference type="EMBL" id="CP040915">
    <property type="protein sequence ID" value="QDC23436.1"/>
    <property type="molecule type" value="Genomic_DNA"/>
</dbReference>
<dbReference type="Proteomes" id="UP000314616">
    <property type="component" value="Chromosome"/>
</dbReference>
<reference evidence="7 8" key="1">
    <citation type="submission" date="2019-05" db="EMBL/GenBank/DDBJ databases">
        <title>Georgenia *** sp. nov., and Georgenia *** sp. nov., isolated from the intestinal contents of plateau pika (Ochotona curzoniae) in the Qinghai-Tibet plateau of China.</title>
        <authorList>
            <person name="Tian Z."/>
        </authorList>
    </citation>
    <scope>NUCLEOTIDE SEQUENCE [LARGE SCALE GENOMIC DNA]</scope>
    <source>
        <strain evidence="7 8">Z443</strain>
    </source>
</reference>
<keyword evidence="4 5" id="KW-0472">Membrane</keyword>
<evidence type="ECO:0000256" key="1">
    <source>
        <dbReference type="ARBA" id="ARBA00004141"/>
    </source>
</evidence>
<dbReference type="InterPro" id="IPR027469">
    <property type="entry name" value="Cation_efflux_TMD_sf"/>
</dbReference>
<feature type="transmembrane region" description="Helical" evidence="5">
    <location>
        <begin position="56"/>
        <end position="72"/>
    </location>
</feature>
<evidence type="ECO:0000256" key="3">
    <source>
        <dbReference type="ARBA" id="ARBA00022989"/>
    </source>
</evidence>
<accession>A0A5B8C630</accession>
<dbReference type="Pfam" id="PF01545">
    <property type="entry name" value="Cation_efflux"/>
    <property type="match status" value="1"/>
</dbReference>
<dbReference type="InterPro" id="IPR058533">
    <property type="entry name" value="Cation_efflux_TM"/>
</dbReference>
<feature type="transmembrane region" description="Helical" evidence="5">
    <location>
        <begin position="150"/>
        <end position="167"/>
    </location>
</feature>
<organism evidence="7 8">
    <name type="scientific">Georgenia yuyongxinii</name>
    <dbReference type="NCBI Taxonomy" id="2589797"/>
    <lineage>
        <taxon>Bacteria</taxon>
        <taxon>Bacillati</taxon>
        <taxon>Actinomycetota</taxon>
        <taxon>Actinomycetes</taxon>
        <taxon>Micrococcales</taxon>
        <taxon>Bogoriellaceae</taxon>
        <taxon>Georgenia</taxon>
    </lineage>
</organism>
<comment type="subcellular location">
    <subcellularLocation>
        <location evidence="1">Membrane</location>
        <topology evidence="1">Multi-pass membrane protein</topology>
    </subcellularLocation>
</comment>
<name>A0A5B8C630_9MICO</name>
<dbReference type="RefSeq" id="WP_139926878.1">
    <property type="nucleotide sequence ID" value="NZ_CP040915.1"/>
</dbReference>
<evidence type="ECO:0000256" key="2">
    <source>
        <dbReference type="ARBA" id="ARBA00022692"/>
    </source>
</evidence>
<evidence type="ECO:0000256" key="4">
    <source>
        <dbReference type="ARBA" id="ARBA00023136"/>
    </source>
</evidence>
<dbReference type="Gene3D" id="1.20.1510.10">
    <property type="entry name" value="Cation efflux protein transmembrane domain"/>
    <property type="match status" value="1"/>
</dbReference>
<sequence>MEETDAAPHVAPSQVRRTVLLVAGLNLAYFFVEAGVALAIGSVSLFADSVDFLEDTAVNLLIFLALGWSLSWRARAGHVMAGIILVPALAAAWQAFAKLSAPTAPDPRALVLTAGGAVVVNLVCTLILARVRHHGGSMTHAAWLAARNDVVVNLAIIAMGMLTAWLGTGWPDIVLGLVIVVVNVSAAKEVWELATEERLAARALAGEEIGEEIG</sequence>
<feature type="transmembrane region" description="Helical" evidence="5">
    <location>
        <begin position="79"/>
        <end position="97"/>
    </location>
</feature>
<keyword evidence="2 5" id="KW-0812">Transmembrane</keyword>
<feature type="domain" description="Cation efflux protein transmembrane" evidence="6">
    <location>
        <begin position="20"/>
        <end position="186"/>
    </location>
</feature>